<dbReference type="Proteomes" id="UP000275078">
    <property type="component" value="Unassembled WGS sequence"/>
</dbReference>
<organism evidence="2 3">
    <name type="scientific">Ascobolus immersus RN42</name>
    <dbReference type="NCBI Taxonomy" id="1160509"/>
    <lineage>
        <taxon>Eukaryota</taxon>
        <taxon>Fungi</taxon>
        <taxon>Dikarya</taxon>
        <taxon>Ascomycota</taxon>
        <taxon>Pezizomycotina</taxon>
        <taxon>Pezizomycetes</taxon>
        <taxon>Pezizales</taxon>
        <taxon>Ascobolaceae</taxon>
        <taxon>Ascobolus</taxon>
    </lineage>
</organism>
<keyword evidence="3" id="KW-1185">Reference proteome</keyword>
<accession>A0A3N4HVV8</accession>
<evidence type="ECO:0000256" key="1">
    <source>
        <dbReference type="SAM" id="Coils"/>
    </source>
</evidence>
<keyword evidence="1" id="KW-0175">Coiled coil</keyword>
<evidence type="ECO:0000313" key="2">
    <source>
        <dbReference type="EMBL" id="RPA73794.1"/>
    </source>
</evidence>
<protein>
    <submittedName>
        <fullName evidence="2">Uncharacterized protein</fullName>
    </submittedName>
</protein>
<dbReference type="AlphaFoldDB" id="A0A3N4HVV8"/>
<feature type="coiled-coil region" evidence="1">
    <location>
        <begin position="226"/>
        <end position="253"/>
    </location>
</feature>
<dbReference type="EMBL" id="ML119811">
    <property type="protein sequence ID" value="RPA73794.1"/>
    <property type="molecule type" value="Genomic_DNA"/>
</dbReference>
<reference evidence="2 3" key="1">
    <citation type="journal article" date="2018" name="Nat. Ecol. Evol.">
        <title>Pezizomycetes genomes reveal the molecular basis of ectomycorrhizal truffle lifestyle.</title>
        <authorList>
            <person name="Murat C."/>
            <person name="Payen T."/>
            <person name="Noel B."/>
            <person name="Kuo A."/>
            <person name="Morin E."/>
            <person name="Chen J."/>
            <person name="Kohler A."/>
            <person name="Krizsan K."/>
            <person name="Balestrini R."/>
            <person name="Da Silva C."/>
            <person name="Montanini B."/>
            <person name="Hainaut M."/>
            <person name="Levati E."/>
            <person name="Barry K.W."/>
            <person name="Belfiori B."/>
            <person name="Cichocki N."/>
            <person name="Clum A."/>
            <person name="Dockter R.B."/>
            <person name="Fauchery L."/>
            <person name="Guy J."/>
            <person name="Iotti M."/>
            <person name="Le Tacon F."/>
            <person name="Lindquist E.A."/>
            <person name="Lipzen A."/>
            <person name="Malagnac F."/>
            <person name="Mello A."/>
            <person name="Molinier V."/>
            <person name="Miyauchi S."/>
            <person name="Poulain J."/>
            <person name="Riccioni C."/>
            <person name="Rubini A."/>
            <person name="Sitrit Y."/>
            <person name="Splivallo R."/>
            <person name="Traeger S."/>
            <person name="Wang M."/>
            <person name="Zifcakova L."/>
            <person name="Wipf D."/>
            <person name="Zambonelli A."/>
            <person name="Paolocci F."/>
            <person name="Nowrousian M."/>
            <person name="Ottonello S."/>
            <person name="Baldrian P."/>
            <person name="Spatafora J.W."/>
            <person name="Henrissat B."/>
            <person name="Nagy L.G."/>
            <person name="Aury J.M."/>
            <person name="Wincker P."/>
            <person name="Grigoriev I.V."/>
            <person name="Bonfante P."/>
            <person name="Martin F.M."/>
        </authorList>
    </citation>
    <scope>NUCLEOTIDE SEQUENCE [LARGE SCALE GENOMIC DNA]</scope>
    <source>
        <strain evidence="2 3">RN42</strain>
    </source>
</reference>
<sequence>MPAQAVPAAPARVVTTPAVPVTATPARVMTTPVVLAPVQVSAMPATAAPVRLVLPTLAVPSQTALVRVKSKTAMPAPAVTGHAILAVEVVPTVRAMSAVRDVPALVQVLPTPTLSVPAVPASAVTALAQPIAHTVDKSEMKCLDISRYKKDRDYDTHYRRRIKGAILQYLRKYPHFLEQISKYSDINIINNISVLRAWANSFQRPVGKEQINHYVWYARHSRVSIFLDEKKRRDKCREELKRLQLERDIERKKAKNQARLVEHRRALCYRRGIKF</sequence>
<proteinExistence type="predicted"/>
<name>A0A3N4HVV8_ASCIM</name>
<gene>
    <name evidence="2" type="ORF">BJ508DRAFT_313502</name>
</gene>
<evidence type="ECO:0000313" key="3">
    <source>
        <dbReference type="Proteomes" id="UP000275078"/>
    </source>
</evidence>